<comment type="pathway">
    <text evidence="1 14">Isoprenoid biosynthesis; isopentenyl diphosphate biosynthesis via mevalonate pathway; isopentenyl diphosphate from (R)-mevalonate: step 3/3.</text>
</comment>
<dbReference type="InParanoid" id="A0A1Y1UQ58"/>
<dbReference type="OrthoDB" id="10253702at2759"/>
<keyword evidence="4 14" id="KW-0444">Lipid biosynthesis</keyword>
<dbReference type="FunCoup" id="A0A1Y1UQ58">
    <property type="interactions" value="285"/>
</dbReference>
<sequence>MVYEATVSAPVNIACIKYWGKRDTKLIIPTNSSLSITLSQDHLRSTTTCRADPRFERGDRLWLNGKEEVIKENGRTWVCIEELRRWRRAMEEKDKKLPELSEMPLRIASYNNFPTAAGLASSASGLAALVSSLSTLFSLPQTPSQLSLIARQGSGSACRSLFGGFVAWREGLASDGSDSMAQQVAPETHWPEMQALICVVSDQKKATSSTAGMQATVETSALFRQRLQVVPSRMDAIESAIKQKDFESFAKITMADSNTFHACCLDTTPPIFYMNDVSRSIIQLIEQLNKANGKPLAAYTFDAGPNAVIYTLDKYMPVVIKAVQRFFPPAQDLEDRLNVMPAVEKAGFPMMFDESKVVKWEKGAVKGLIHTTVGDGPRVMAREEGLLNEVGEPKVLA</sequence>
<comment type="caution">
    <text evidence="17">The sequence shown here is derived from an EMBL/GenBank/DDBJ whole genome shotgun (WGS) entry which is preliminary data.</text>
</comment>
<evidence type="ECO:0000256" key="5">
    <source>
        <dbReference type="ARBA" id="ARBA00022741"/>
    </source>
</evidence>
<evidence type="ECO:0000259" key="16">
    <source>
        <dbReference type="Pfam" id="PF22700"/>
    </source>
</evidence>
<dbReference type="EMBL" id="NBSH01000002">
    <property type="protein sequence ID" value="ORX40198.1"/>
    <property type="molecule type" value="Genomic_DNA"/>
</dbReference>
<dbReference type="GeneID" id="33556665"/>
<evidence type="ECO:0000256" key="14">
    <source>
        <dbReference type="RuleBase" id="RU363086"/>
    </source>
</evidence>
<keyword evidence="17" id="KW-0418">Kinase</keyword>
<keyword evidence="18" id="KW-1185">Reference proteome</keyword>
<keyword evidence="11 14" id="KW-0753">Steroid metabolism</keyword>
<dbReference type="RefSeq" id="XP_021873983.1">
    <property type="nucleotide sequence ID" value="XM_022014857.1"/>
</dbReference>
<dbReference type="FunFam" id="3.30.230.10:FF:000018">
    <property type="entry name" value="Diphosphomevalonate decarboxylase"/>
    <property type="match status" value="1"/>
</dbReference>
<evidence type="ECO:0000256" key="12">
    <source>
        <dbReference type="ARBA" id="ARBA00023239"/>
    </source>
</evidence>
<dbReference type="NCBIfam" id="TIGR01240">
    <property type="entry name" value="mevDPdecarb"/>
    <property type="match status" value="1"/>
</dbReference>
<keyword evidence="10 14" id="KW-1207">Sterol metabolism</keyword>
<dbReference type="GO" id="GO:0016301">
    <property type="term" value="F:kinase activity"/>
    <property type="evidence" value="ECO:0007669"/>
    <property type="project" value="UniProtKB-KW"/>
</dbReference>
<evidence type="ECO:0000256" key="2">
    <source>
        <dbReference type="ARBA" id="ARBA00008831"/>
    </source>
</evidence>
<reference evidence="17 18" key="1">
    <citation type="submission" date="2017-03" db="EMBL/GenBank/DDBJ databases">
        <title>Widespread Adenine N6-methylation of Active Genes in Fungi.</title>
        <authorList>
            <consortium name="DOE Joint Genome Institute"/>
            <person name="Mondo S.J."/>
            <person name="Dannebaum R.O."/>
            <person name="Kuo R.C."/>
            <person name="Louie K.B."/>
            <person name="Bewick A.J."/>
            <person name="Labutti K."/>
            <person name="Haridas S."/>
            <person name="Kuo A."/>
            <person name="Salamov A."/>
            <person name="Ahrendt S.R."/>
            <person name="Lau R."/>
            <person name="Bowen B.P."/>
            <person name="Lipzen A."/>
            <person name="Sullivan W."/>
            <person name="Andreopoulos W.B."/>
            <person name="Clum A."/>
            <person name="Lindquist E."/>
            <person name="Daum C."/>
            <person name="Northen T.R."/>
            <person name="Ramamoorthy G."/>
            <person name="Schmitz R.J."/>
            <person name="Gryganskyi A."/>
            <person name="Culley D."/>
            <person name="Magnuson J."/>
            <person name="James T.Y."/>
            <person name="O'Malley M.A."/>
            <person name="Stajich J.E."/>
            <person name="Spatafora J.W."/>
            <person name="Visel A."/>
            <person name="Grigoriev I.V."/>
        </authorList>
    </citation>
    <scope>NUCLEOTIDE SEQUENCE [LARGE SCALE GENOMIC DNA]</scope>
    <source>
        <strain evidence="17 18">NRRL Y-17943</strain>
    </source>
</reference>
<dbReference type="GO" id="GO:0004163">
    <property type="term" value="F:diphosphomevalonate decarboxylase activity"/>
    <property type="evidence" value="ECO:0007669"/>
    <property type="project" value="UniProtKB-UniRule"/>
</dbReference>
<keyword evidence="12 13" id="KW-0456">Lyase</keyword>
<proteinExistence type="inferred from homology"/>
<comment type="catalytic activity">
    <reaction evidence="13 14">
        <text>(R)-5-diphosphomevalonate + ATP = isopentenyl diphosphate + ADP + phosphate + CO2</text>
        <dbReference type="Rhea" id="RHEA:23732"/>
        <dbReference type="ChEBI" id="CHEBI:16526"/>
        <dbReference type="ChEBI" id="CHEBI:30616"/>
        <dbReference type="ChEBI" id="CHEBI:43474"/>
        <dbReference type="ChEBI" id="CHEBI:57557"/>
        <dbReference type="ChEBI" id="CHEBI:128769"/>
        <dbReference type="ChEBI" id="CHEBI:456216"/>
        <dbReference type="EC" id="4.1.1.33"/>
    </reaction>
</comment>
<evidence type="ECO:0000256" key="11">
    <source>
        <dbReference type="ARBA" id="ARBA00023221"/>
    </source>
</evidence>
<dbReference type="PIRSF" id="PIRSF015950">
    <property type="entry name" value="Mev_P_decrbx"/>
    <property type="match status" value="1"/>
</dbReference>
<evidence type="ECO:0000256" key="9">
    <source>
        <dbReference type="ARBA" id="ARBA00023098"/>
    </source>
</evidence>
<dbReference type="InterPro" id="IPR020568">
    <property type="entry name" value="Ribosomal_Su5_D2-typ_SF"/>
</dbReference>
<dbReference type="InterPro" id="IPR014721">
    <property type="entry name" value="Ribsml_uS5_D2-typ_fold_subgr"/>
</dbReference>
<dbReference type="EC" id="4.1.1.33" evidence="3 13"/>
<dbReference type="Gene3D" id="3.30.230.10">
    <property type="match status" value="1"/>
</dbReference>
<evidence type="ECO:0000256" key="7">
    <source>
        <dbReference type="ARBA" id="ARBA00022955"/>
    </source>
</evidence>
<dbReference type="GO" id="GO:0005829">
    <property type="term" value="C:cytosol"/>
    <property type="evidence" value="ECO:0007669"/>
    <property type="project" value="InterPro"/>
</dbReference>
<keyword evidence="5 13" id="KW-0547">Nucleotide-binding</keyword>
<dbReference type="SUPFAM" id="SSF55060">
    <property type="entry name" value="GHMP Kinase, C-terminal domain"/>
    <property type="match status" value="1"/>
</dbReference>
<dbReference type="Pfam" id="PF22700">
    <property type="entry name" value="MVD-like_N"/>
    <property type="match status" value="1"/>
</dbReference>
<keyword evidence="9 13" id="KW-0443">Lipid metabolism</keyword>
<protein>
    <recommendedName>
        <fullName evidence="3 13">Diphosphomevalonate decarboxylase</fullName>
        <ecNumber evidence="3 13">4.1.1.33</ecNumber>
    </recommendedName>
</protein>
<evidence type="ECO:0000256" key="4">
    <source>
        <dbReference type="ARBA" id="ARBA00022516"/>
    </source>
</evidence>
<dbReference type="SUPFAM" id="SSF54211">
    <property type="entry name" value="Ribosomal protein S5 domain 2-like"/>
    <property type="match status" value="1"/>
</dbReference>
<evidence type="ECO:0000256" key="8">
    <source>
        <dbReference type="ARBA" id="ARBA00023011"/>
    </source>
</evidence>
<dbReference type="InterPro" id="IPR053859">
    <property type="entry name" value="MVD-like_N"/>
</dbReference>
<organism evidence="17 18">
    <name type="scientific">Kockovaella imperatae</name>
    <dbReference type="NCBI Taxonomy" id="4999"/>
    <lineage>
        <taxon>Eukaryota</taxon>
        <taxon>Fungi</taxon>
        <taxon>Dikarya</taxon>
        <taxon>Basidiomycota</taxon>
        <taxon>Agaricomycotina</taxon>
        <taxon>Tremellomycetes</taxon>
        <taxon>Tremellales</taxon>
        <taxon>Cuniculitremaceae</taxon>
        <taxon>Kockovaella</taxon>
    </lineage>
</organism>
<dbReference type="Gene3D" id="3.30.70.890">
    <property type="entry name" value="GHMP kinase, C-terminal domain"/>
    <property type="match status" value="1"/>
</dbReference>
<dbReference type="PANTHER" id="PTHR10977">
    <property type="entry name" value="DIPHOSPHOMEVALONATE DECARBOXYLASE"/>
    <property type="match status" value="1"/>
</dbReference>
<gene>
    <name evidence="17" type="ORF">BD324DRAFT_616748</name>
</gene>
<dbReference type="GO" id="GO:0019287">
    <property type="term" value="P:isopentenyl diphosphate biosynthetic process, mevalonate pathway"/>
    <property type="evidence" value="ECO:0007669"/>
    <property type="project" value="UniProtKB-UniRule"/>
</dbReference>
<evidence type="ECO:0000313" key="18">
    <source>
        <dbReference type="Proteomes" id="UP000193218"/>
    </source>
</evidence>
<accession>A0A1Y1UQ58</accession>
<evidence type="ECO:0000256" key="13">
    <source>
        <dbReference type="PIRNR" id="PIRNR015950"/>
    </source>
</evidence>
<feature type="domain" description="Diphosphomevalonate decarboxylase-like N-terminal" evidence="16">
    <location>
        <begin position="9"/>
        <end position="181"/>
    </location>
</feature>
<keyword evidence="17" id="KW-0808">Transferase</keyword>
<dbReference type="Proteomes" id="UP000193218">
    <property type="component" value="Unassembled WGS sequence"/>
</dbReference>
<evidence type="ECO:0000259" key="15">
    <source>
        <dbReference type="Pfam" id="PF18376"/>
    </source>
</evidence>
<dbReference type="UniPathway" id="UPA00057">
    <property type="reaction ID" value="UER00100"/>
</dbReference>
<dbReference type="InterPro" id="IPR005935">
    <property type="entry name" value="Mev_decarb"/>
</dbReference>
<evidence type="ECO:0000256" key="6">
    <source>
        <dbReference type="ARBA" id="ARBA00022840"/>
    </source>
</evidence>
<dbReference type="GO" id="GO:0016126">
    <property type="term" value="P:sterol biosynthetic process"/>
    <property type="evidence" value="ECO:0007669"/>
    <property type="project" value="UniProtKB-KW"/>
</dbReference>
<feature type="domain" description="Mvd1 C-terminal" evidence="15">
    <location>
        <begin position="195"/>
        <end position="379"/>
    </location>
</feature>
<evidence type="ECO:0000256" key="3">
    <source>
        <dbReference type="ARBA" id="ARBA00012296"/>
    </source>
</evidence>
<dbReference type="InterPro" id="IPR036554">
    <property type="entry name" value="GHMP_kinase_C_sf"/>
</dbReference>
<dbReference type="Pfam" id="PF18376">
    <property type="entry name" value="MDD_C"/>
    <property type="match status" value="1"/>
</dbReference>
<dbReference type="STRING" id="4999.A0A1Y1UQ58"/>
<keyword evidence="7 14" id="KW-0752">Steroid biosynthesis</keyword>
<comment type="similarity">
    <text evidence="2 13 14">Belongs to the diphosphomevalonate decarboxylase family.</text>
</comment>
<evidence type="ECO:0000313" key="17">
    <source>
        <dbReference type="EMBL" id="ORX40198.1"/>
    </source>
</evidence>
<keyword evidence="8 14" id="KW-0756">Sterol biosynthesis</keyword>
<dbReference type="InterPro" id="IPR029765">
    <property type="entry name" value="Mev_diP_decarb"/>
</dbReference>
<dbReference type="FunFam" id="3.30.70.890:FF:000005">
    <property type="entry name" value="Diphosphomevalonate decarboxylase"/>
    <property type="match status" value="1"/>
</dbReference>
<evidence type="ECO:0000256" key="1">
    <source>
        <dbReference type="ARBA" id="ARBA00005055"/>
    </source>
</evidence>
<dbReference type="GO" id="GO:0005524">
    <property type="term" value="F:ATP binding"/>
    <property type="evidence" value="ECO:0007669"/>
    <property type="project" value="UniProtKB-UniRule"/>
</dbReference>
<dbReference type="PANTHER" id="PTHR10977:SF3">
    <property type="entry name" value="DIPHOSPHOMEVALONATE DECARBOXYLASE"/>
    <property type="match status" value="1"/>
</dbReference>
<dbReference type="AlphaFoldDB" id="A0A1Y1UQ58"/>
<keyword evidence="6 13" id="KW-0067">ATP-binding</keyword>
<dbReference type="InterPro" id="IPR041431">
    <property type="entry name" value="Mvd1_C"/>
</dbReference>
<name>A0A1Y1UQ58_9TREE</name>
<evidence type="ECO:0000256" key="10">
    <source>
        <dbReference type="ARBA" id="ARBA00023166"/>
    </source>
</evidence>